<dbReference type="GO" id="GO:1990130">
    <property type="term" value="C:GATOR1 complex"/>
    <property type="evidence" value="ECO:0007669"/>
    <property type="project" value="TreeGrafter"/>
</dbReference>
<dbReference type="GO" id="GO:1904262">
    <property type="term" value="P:negative regulation of TORC1 signaling"/>
    <property type="evidence" value="ECO:0007669"/>
    <property type="project" value="TreeGrafter"/>
</dbReference>
<dbReference type="Pfam" id="PF06218">
    <property type="entry name" value="NPR2"/>
    <property type="match status" value="2"/>
</dbReference>
<organism evidence="2 3">
    <name type="scientific">Capsaspora owczarzaki (strain ATCC 30864)</name>
    <dbReference type="NCBI Taxonomy" id="595528"/>
    <lineage>
        <taxon>Eukaryota</taxon>
        <taxon>Filasterea</taxon>
        <taxon>Capsaspora</taxon>
    </lineage>
</organism>
<name>A0A0D2WNG4_CAPO3</name>
<dbReference type="FunCoup" id="A0A0D2WNG4">
    <property type="interactions" value="142"/>
</dbReference>
<proteinExistence type="inferred from homology"/>
<dbReference type="InParanoid" id="A0A0D2WNG4"/>
<evidence type="ECO:0000256" key="1">
    <source>
        <dbReference type="ARBA" id="ARBA00008433"/>
    </source>
</evidence>
<accession>A0A0D2WNG4</accession>
<dbReference type="GO" id="GO:0005774">
    <property type="term" value="C:vacuolar membrane"/>
    <property type="evidence" value="ECO:0007669"/>
    <property type="project" value="TreeGrafter"/>
</dbReference>
<reference evidence="3" key="1">
    <citation type="submission" date="2011-02" db="EMBL/GenBank/DDBJ databases">
        <title>The Genome Sequence of Capsaspora owczarzaki ATCC 30864.</title>
        <authorList>
            <person name="Russ C."/>
            <person name="Cuomo C."/>
            <person name="Burger G."/>
            <person name="Gray M.W."/>
            <person name="Holland P.W.H."/>
            <person name="King N."/>
            <person name="Lang F.B.F."/>
            <person name="Roger A.J."/>
            <person name="Ruiz-Trillo I."/>
            <person name="Young S.K."/>
            <person name="Zeng Q."/>
            <person name="Gargeya S."/>
            <person name="Alvarado L."/>
            <person name="Berlin A."/>
            <person name="Chapman S.B."/>
            <person name="Chen Z."/>
            <person name="Freedman E."/>
            <person name="Gellesch M."/>
            <person name="Goldberg J."/>
            <person name="Griggs A."/>
            <person name="Gujja S."/>
            <person name="Heilman E."/>
            <person name="Heiman D."/>
            <person name="Howarth C."/>
            <person name="Mehta T."/>
            <person name="Neiman D."/>
            <person name="Pearson M."/>
            <person name="Roberts A."/>
            <person name="Saif S."/>
            <person name="Shea T."/>
            <person name="Shenoy N."/>
            <person name="Sisk P."/>
            <person name="Stolte C."/>
            <person name="Sykes S."/>
            <person name="White J."/>
            <person name="Yandava C."/>
            <person name="Haas B."/>
            <person name="Nusbaum C."/>
            <person name="Birren B."/>
        </authorList>
    </citation>
    <scope>NUCLEOTIDE SEQUENCE</scope>
    <source>
        <strain evidence="3">ATCC 30864</strain>
    </source>
</reference>
<dbReference type="RefSeq" id="XP_004348457.1">
    <property type="nucleotide sequence ID" value="XM_004348407.2"/>
</dbReference>
<dbReference type="PANTHER" id="PTHR12991">
    <property type="entry name" value="NITROGEN PERMEASE REGULATOR 2/TUMOR SUPPRESSOR CANDIDATE 4"/>
    <property type="match status" value="1"/>
</dbReference>
<dbReference type="SMR" id="A0A0D2WNG4"/>
<dbReference type="OrthoDB" id="338854at2759"/>
<dbReference type="AlphaFoldDB" id="A0A0D2WNG4"/>
<keyword evidence="3" id="KW-1185">Reference proteome</keyword>
<evidence type="ECO:0008006" key="4">
    <source>
        <dbReference type="Google" id="ProtNLM"/>
    </source>
</evidence>
<dbReference type="InterPro" id="IPR009348">
    <property type="entry name" value="NPR2-like"/>
</dbReference>
<dbReference type="PhylomeDB" id="A0A0D2WNG4"/>
<protein>
    <recommendedName>
        <fullName evidence="4">Nitrogen permease regulator 2</fullName>
    </recommendedName>
</protein>
<dbReference type="PANTHER" id="PTHR12991:SF10">
    <property type="entry name" value="GATOR COMPLEX PROTEIN NPRL2"/>
    <property type="match status" value="1"/>
</dbReference>
<gene>
    <name evidence="2" type="ORF">CAOG_003547</name>
</gene>
<evidence type="ECO:0000313" key="3">
    <source>
        <dbReference type="Proteomes" id="UP000008743"/>
    </source>
</evidence>
<dbReference type="EMBL" id="KE346364">
    <property type="protein sequence ID" value="KJE92625.1"/>
    <property type="molecule type" value="Genomic_DNA"/>
</dbReference>
<dbReference type="GO" id="GO:0010508">
    <property type="term" value="P:positive regulation of autophagy"/>
    <property type="evidence" value="ECO:0007669"/>
    <property type="project" value="TreeGrafter"/>
</dbReference>
<dbReference type="Proteomes" id="UP000008743">
    <property type="component" value="Unassembled WGS sequence"/>
</dbReference>
<evidence type="ECO:0000313" key="2">
    <source>
        <dbReference type="EMBL" id="KJE92625.1"/>
    </source>
</evidence>
<comment type="similarity">
    <text evidence="1">Belongs to the NPR2 family.</text>
</comment>
<dbReference type="eggNOG" id="KOG3789">
    <property type="taxonomic scope" value="Eukaryota"/>
</dbReference>
<dbReference type="GO" id="GO:0005096">
    <property type="term" value="F:GTPase activator activity"/>
    <property type="evidence" value="ECO:0007669"/>
    <property type="project" value="TreeGrafter"/>
</dbReference>
<dbReference type="OMA" id="IVMHKPD"/>
<sequence>MAAVAVAGGSPAGLPLIRAIFFAEFHFITGPKITYQVPEGFIGQDVFDAIHEYIITKPQLCDKLISINAAGFTFVGHPVAIENKKYERNALLFNLGFVFDAGVEIKAFEPTIRKIAHYLYSMEIESEFIYKPESKSRIATIIQQMYIELNADRYSVIPVDDANTFHLKVVPLLPDPADVPDHKVPIFIAERRRFASEAWDLTMQQILPHIDGINHVKRIAVLCDVDIELVRQCLQHLLYYGIIILIDIFQYGNRYSVTSLVSKLASSALLQHQCASFIMQCGAVPPNFPIIFSLYCKLSADLQYKDFCMDYNLNSFHIDERRFIQFGLIHQFIHTLHEYPVRTEPTREMDESMPTVPASILKYLDGKRNMDEICCALGRSRREVEDAISDDPFTLVIPK</sequence>
<dbReference type="STRING" id="595528.A0A0D2WNG4"/>